<dbReference type="EMBL" id="MWBQ01000196">
    <property type="protein sequence ID" value="OQA54795.1"/>
    <property type="molecule type" value="Genomic_DNA"/>
</dbReference>
<comment type="caution">
    <text evidence="1">The sequence shown here is derived from an EMBL/GenBank/DDBJ whole genome shotgun (WGS) entry which is preliminary data.</text>
</comment>
<organism evidence="1">
    <name type="scientific">Candidatus Atribacter allofermentans</name>
    <dbReference type="NCBI Taxonomy" id="1852833"/>
    <lineage>
        <taxon>Bacteria</taxon>
        <taxon>Pseudomonadati</taxon>
        <taxon>Atribacterota</taxon>
        <taxon>Atribacteria</taxon>
        <taxon>Atribacterales</taxon>
        <taxon>Atribacteraceae</taxon>
        <taxon>Atribacter</taxon>
    </lineage>
</organism>
<dbReference type="AlphaFoldDB" id="A0A1V5SJY6"/>
<sequence>MKRNLITIFFAFAIISLVIVAGCAPSQPPTPTYVPPTNL</sequence>
<protein>
    <submittedName>
        <fullName evidence="1">Uncharacterized protein</fullName>
    </submittedName>
</protein>
<reference evidence="1" key="1">
    <citation type="submission" date="2017-02" db="EMBL/GenBank/DDBJ databases">
        <title>Delving into the versatile metabolic prowess of the omnipresent phylum Bacteroidetes.</title>
        <authorList>
            <person name="Nobu M.K."/>
            <person name="Mei R."/>
            <person name="Narihiro T."/>
            <person name="Kuroda K."/>
            <person name="Liu W.-T."/>
        </authorList>
    </citation>
    <scope>NUCLEOTIDE SEQUENCE</scope>
    <source>
        <strain evidence="1">ADurb.Bin276</strain>
    </source>
</reference>
<evidence type="ECO:0000313" key="1">
    <source>
        <dbReference type="EMBL" id="OQA54795.1"/>
    </source>
</evidence>
<proteinExistence type="predicted"/>
<accession>A0A1V5SJY6</accession>
<dbReference type="PROSITE" id="PS51257">
    <property type="entry name" value="PROKAR_LIPOPROTEIN"/>
    <property type="match status" value="1"/>
</dbReference>
<name>A0A1V5SJY6_9BACT</name>
<dbReference type="Proteomes" id="UP000485569">
    <property type="component" value="Unassembled WGS sequence"/>
</dbReference>
<gene>
    <name evidence="1" type="ORF">BWY41_01897</name>
</gene>